<comment type="caution">
    <text evidence="4">The sequence shown here is derived from an EMBL/GenBank/DDBJ whole genome shotgun (WGS) entry which is preliminary data.</text>
</comment>
<dbReference type="PANTHER" id="PTHR43673:SF10">
    <property type="entry name" value="NADH DEHYDROGENASE_NAD(P)H NITROREDUCTASE XCC3605-RELATED"/>
    <property type="match status" value="1"/>
</dbReference>
<keyword evidence="2" id="KW-0560">Oxidoreductase</keyword>
<sequence length="335" mass="38257">MLNRIKGKMPNWLFIVIKAMRDLPKIINNYIYDIKRYIKYSSSVADNKRLKLEAQITAKYHVIEKGLSMPEPRVGFGKDRVNRLIFLLDRYICKGYCVETTQIQAAIQVLDKYFEFNRSATDNYTLGMVQRANNLFKDIKLNNHIGGTLLMDKDAYLAKTQINFKEFAYGRSSVRNFTEVNVDIDLLLESIKIAQKTPSVCNRQSSRVYLIKDKDKIKEALSLQNGNRGFGHLINKVLIVTSDLNAFKGLIERNQSFIDGGMYSMSLLYALHYHGLGACALNWAVEKGKDSKLRNALNIKENENIIMMIGVGHLPSSFSVPISKRKDLNEVITII</sequence>
<evidence type="ECO:0000256" key="1">
    <source>
        <dbReference type="ARBA" id="ARBA00007118"/>
    </source>
</evidence>
<dbReference type="EMBL" id="JACHXW010000009">
    <property type="protein sequence ID" value="MBB3153303.1"/>
    <property type="molecule type" value="Genomic_DNA"/>
</dbReference>
<dbReference type="Pfam" id="PF00881">
    <property type="entry name" value="Nitroreductase"/>
    <property type="match status" value="2"/>
</dbReference>
<evidence type="ECO:0000313" key="4">
    <source>
        <dbReference type="EMBL" id="MBB3153303.1"/>
    </source>
</evidence>
<feature type="domain" description="Nitroreductase" evidence="3">
    <location>
        <begin position="242"/>
        <end position="313"/>
    </location>
</feature>
<name>A0A7W5C8X4_9BACL</name>
<evidence type="ECO:0000256" key="2">
    <source>
        <dbReference type="ARBA" id="ARBA00023002"/>
    </source>
</evidence>
<dbReference type="SUPFAM" id="SSF55469">
    <property type="entry name" value="FMN-dependent nitroreductase-like"/>
    <property type="match status" value="1"/>
</dbReference>
<feature type="domain" description="Nitroreductase" evidence="3">
    <location>
        <begin position="170"/>
        <end position="219"/>
    </location>
</feature>
<dbReference type="AlphaFoldDB" id="A0A7W5C8X4"/>
<dbReference type="PANTHER" id="PTHR43673">
    <property type="entry name" value="NAD(P)H NITROREDUCTASE YDGI-RELATED"/>
    <property type="match status" value="1"/>
</dbReference>
<evidence type="ECO:0000313" key="5">
    <source>
        <dbReference type="Proteomes" id="UP000518605"/>
    </source>
</evidence>
<keyword evidence="5" id="KW-1185">Reference proteome</keyword>
<dbReference type="RefSeq" id="WP_183564601.1">
    <property type="nucleotide sequence ID" value="NZ_CBCSLB010000030.1"/>
</dbReference>
<dbReference type="CDD" id="cd02062">
    <property type="entry name" value="Nitro_FMN_reductase"/>
    <property type="match status" value="1"/>
</dbReference>
<protein>
    <submittedName>
        <fullName evidence="4">Nitroreductase</fullName>
    </submittedName>
</protein>
<proteinExistence type="inferred from homology"/>
<accession>A0A7W5C8X4</accession>
<dbReference type="InterPro" id="IPR029479">
    <property type="entry name" value="Nitroreductase"/>
</dbReference>
<dbReference type="InterPro" id="IPR000415">
    <property type="entry name" value="Nitroreductase-like"/>
</dbReference>
<reference evidence="4 5" key="1">
    <citation type="submission" date="2020-08" db="EMBL/GenBank/DDBJ databases">
        <title>Genomic Encyclopedia of Type Strains, Phase III (KMG-III): the genomes of soil and plant-associated and newly described type strains.</title>
        <authorList>
            <person name="Whitman W."/>
        </authorList>
    </citation>
    <scope>NUCLEOTIDE SEQUENCE [LARGE SCALE GENOMIC DNA]</scope>
    <source>
        <strain evidence="4 5">CECT 8234</strain>
    </source>
</reference>
<comment type="similarity">
    <text evidence="1">Belongs to the nitroreductase family.</text>
</comment>
<organism evidence="4 5">
    <name type="scientific">Paenibacillus endophyticus</name>
    <dbReference type="NCBI Taxonomy" id="1294268"/>
    <lineage>
        <taxon>Bacteria</taxon>
        <taxon>Bacillati</taxon>
        <taxon>Bacillota</taxon>
        <taxon>Bacilli</taxon>
        <taxon>Bacillales</taxon>
        <taxon>Paenibacillaceae</taxon>
        <taxon>Paenibacillus</taxon>
    </lineage>
</organism>
<dbReference type="GO" id="GO:0016491">
    <property type="term" value="F:oxidoreductase activity"/>
    <property type="evidence" value="ECO:0007669"/>
    <property type="project" value="UniProtKB-KW"/>
</dbReference>
<dbReference type="Gene3D" id="3.40.109.10">
    <property type="entry name" value="NADH Oxidase"/>
    <property type="match status" value="1"/>
</dbReference>
<dbReference type="Proteomes" id="UP000518605">
    <property type="component" value="Unassembled WGS sequence"/>
</dbReference>
<gene>
    <name evidence="4" type="ORF">FHS16_003365</name>
</gene>
<evidence type="ECO:0000259" key="3">
    <source>
        <dbReference type="Pfam" id="PF00881"/>
    </source>
</evidence>